<feature type="compositionally biased region" description="Basic and acidic residues" evidence="1">
    <location>
        <begin position="8"/>
        <end position="21"/>
    </location>
</feature>
<comment type="caution">
    <text evidence="3">The sequence shown here is derived from an EMBL/GenBank/DDBJ whole genome shotgun (WGS) entry which is preliminary data.</text>
</comment>
<accession>A0A4R3J806</accession>
<dbReference type="EMBL" id="SLZW01000007">
    <property type="protein sequence ID" value="TCS61597.1"/>
    <property type="molecule type" value="Genomic_DNA"/>
</dbReference>
<feature type="compositionally biased region" description="Basic and acidic residues" evidence="1">
    <location>
        <begin position="421"/>
        <end position="435"/>
    </location>
</feature>
<organism evidence="3 4">
    <name type="scientific">Varunaivibrio sulfuroxidans</name>
    <dbReference type="NCBI Taxonomy" id="1773489"/>
    <lineage>
        <taxon>Bacteria</taxon>
        <taxon>Pseudomonadati</taxon>
        <taxon>Pseudomonadota</taxon>
        <taxon>Alphaproteobacteria</taxon>
        <taxon>Rhodospirillales</taxon>
        <taxon>Magnetovibrionaceae</taxon>
        <taxon>Varunaivibrio</taxon>
    </lineage>
</organism>
<sequence length="656" mass="75089">MITKKIMRRDDDHNRVGRGCSKDEEAALRELTRTRPNSQFKIGAGSRSGSRTKTKRRQVNRTLEPRMRAQHKRDFRQLTAYLVEGRESKNGERAAPSGEGRVEFAAAFNTNFFDGERLTAEQISQVAEQMGETAALNTRMQQSASLHYVVSLPASDRKKATSEFWNEYTREALNALGMTEHQALLVVHCDTGSPHMHLAINKVHPTSARVNDPSFDLVKLQALNRNFEKRYGLKVTPGRWIDPKTGNAYDWEKVRTGEIILPRKRRNKSPASMKKFAREVAENLGQTKPFSTAKSWDELENALQKHRYYLRAEGRGMVIENSAGDECKLTQVSGKGLGREKLQQRFRMTWERYRSEKYDRVPAITPEQRKMEFFEKRRHERVKAKTKLRATEPIQKEGLVDGRETQVTTQHFKPSPSPRILGDRDMSKPAKEKPNPSKPYPISIGTHSIDFDNTLRIKGLSDLKIVHLSLLDGRKKIDAMSDRMNAACLTMTSKAHGALLKALESDPFDVDVRILIEGLERAKTILRPYGEQAEIILELEAYEKPAPSTIEPIRFDDEGLANYEINYERKQAAQRRLQAMHDKFAKMCEAELEATLKVTRQWAFNAKKIEGPAGPKERRLFDAGERILKAFMREHGLKIPANHLKKQRTKTRGVEF</sequence>
<name>A0A4R3J806_9PROT</name>
<dbReference type="Pfam" id="PF03432">
    <property type="entry name" value="Relaxase"/>
    <property type="match status" value="1"/>
</dbReference>
<feature type="region of interest" description="Disordered" evidence="1">
    <location>
        <begin position="34"/>
        <end position="57"/>
    </location>
</feature>
<evidence type="ECO:0000259" key="2">
    <source>
        <dbReference type="Pfam" id="PF03432"/>
    </source>
</evidence>
<protein>
    <submittedName>
        <fullName evidence="3">Relaxase/mobilization nuclease-like protein</fullName>
    </submittedName>
</protein>
<reference evidence="3 4" key="1">
    <citation type="submission" date="2019-03" db="EMBL/GenBank/DDBJ databases">
        <title>Genomic Encyclopedia of Type Strains, Phase IV (KMG-IV): sequencing the most valuable type-strain genomes for metagenomic binning, comparative biology and taxonomic classification.</title>
        <authorList>
            <person name="Goeker M."/>
        </authorList>
    </citation>
    <scope>NUCLEOTIDE SEQUENCE [LARGE SCALE GENOMIC DNA]</scope>
    <source>
        <strain evidence="3 4">DSM 101688</strain>
    </source>
</reference>
<dbReference type="OrthoDB" id="279005at2"/>
<dbReference type="InterPro" id="IPR005094">
    <property type="entry name" value="Endonuclease_MobA/VirD2"/>
</dbReference>
<evidence type="ECO:0000313" key="3">
    <source>
        <dbReference type="EMBL" id="TCS61597.1"/>
    </source>
</evidence>
<feature type="region of interest" description="Disordered" evidence="1">
    <location>
        <begin position="397"/>
        <end position="441"/>
    </location>
</feature>
<feature type="region of interest" description="Disordered" evidence="1">
    <location>
        <begin position="1"/>
        <end position="21"/>
    </location>
</feature>
<evidence type="ECO:0000256" key="1">
    <source>
        <dbReference type="SAM" id="MobiDB-lite"/>
    </source>
</evidence>
<dbReference type="RefSeq" id="WP_132939317.1">
    <property type="nucleotide sequence ID" value="NZ_CP119676.1"/>
</dbReference>
<feature type="domain" description="MobA/VirD2-like nuclease" evidence="2">
    <location>
        <begin position="118"/>
        <end position="233"/>
    </location>
</feature>
<proteinExistence type="predicted"/>
<evidence type="ECO:0000313" key="4">
    <source>
        <dbReference type="Proteomes" id="UP000295304"/>
    </source>
</evidence>
<keyword evidence="4" id="KW-1185">Reference proteome</keyword>
<dbReference type="Proteomes" id="UP000295304">
    <property type="component" value="Unassembled WGS sequence"/>
</dbReference>
<gene>
    <name evidence="3" type="ORF">EDD55_1073</name>
</gene>
<dbReference type="AlphaFoldDB" id="A0A4R3J806"/>